<keyword evidence="3" id="KW-0808">Transferase</keyword>
<evidence type="ECO:0000313" key="3">
    <source>
        <dbReference type="EMBL" id="EHP71251.1"/>
    </source>
</evidence>
<dbReference type="PANTHER" id="PTHR45947">
    <property type="entry name" value="SULFOQUINOVOSYL TRANSFERASE SQD2"/>
    <property type="match status" value="1"/>
</dbReference>
<accession>H2C0I9</accession>
<dbReference type="Gene3D" id="3.40.50.2000">
    <property type="entry name" value="Glycogen Phosphorylase B"/>
    <property type="match status" value="2"/>
</dbReference>
<reference evidence="3 4" key="1">
    <citation type="submission" date="2012-01" db="EMBL/GenBank/DDBJ databases">
        <title>Improved High-Quality Draft sequence of Metallosphaera yellowstonensis MK1.</title>
        <authorList>
            <consortium name="US DOE Joint Genome Institute"/>
            <person name="Lucas S."/>
            <person name="Han J."/>
            <person name="Cheng J.-F."/>
            <person name="Goodwin L."/>
            <person name="Pitluck S."/>
            <person name="Peters L."/>
            <person name="Teshima H."/>
            <person name="Detter J.C."/>
            <person name="Han C."/>
            <person name="Tapia R."/>
            <person name="Land M."/>
            <person name="Hauser L."/>
            <person name="Kyrpides N."/>
            <person name="Kozubal M."/>
            <person name="Macur R.E."/>
            <person name="Jay Z."/>
            <person name="Inskeep W."/>
            <person name="Woyke T."/>
        </authorList>
    </citation>
    <scope>NUCLEOTIDE SEQUENCE [LARGE SCALE GENOMIC DNA]</scope>
    <source>
        <strain evidence="3 4">MK1</strain>
    </source>
</reference>
<name>H2C0I9_9CREN</name>
<dbReference type="OrthoDB" id="132546at2157"/>
<dbReference type="InterPro" id="IPR028098">
    <property type="entry name" value="Glyco_trans_4-like_N"/>
</dbReference>
<proteinExistence type="predicted"/>
<keyword evidence="4" id="KW-1185">Reference proteome</keyword>
<dbReference type="InterPro" id="IPR050194">
    <property type="entry name" value="Glycosyltransferase_grp1"/>
</dbReference>
<dbReference type="Pfam" id="PF13439">
    <property type="entry name" value="Glyco_transf_4"/>
    <property type="match status" value="1"/>
</dbReference>
<dbReference type="CDD" id="cd03801">
    <property type="entry name" value="GT4_PimA-like"/>
    <property type="match status" value="1"/>
</dbReference>
<gene>
    <name evidence="3" type="ORF">MetMK1DRAFT_00000600</name>
</gene>
<dbReference type="GO" id="GO:0016757">
    <property type="term" value="F:glycosyltransferase activity"/>
    <property type="evidence" value="ECO:0007669"/>
    <property type="project" value="InterPro"/>
</dbReference>
<evidence type="ECO:0000259" key="1">
    <source>
        <dbReference type="Pfam" id="PF00534"/>
    </source>
</evidence>
<dbReference type="Proteomes" id="UP000003980">
    <property type="component" value="Unassembled WGS sequence"/>
</dbReference>
<dbReference type="HOGENOM" id="CLU_009583_2_1_2"/>
<feature type="domain" description="Glycosyl transferase family 1" evidence="1">
    <location>
        <begin position="186"/>
        <end position="339"/>
    </location>
</feature>
<dbReference type="PANTHER" id="PTHR45947:SF3">
    <property type="entry name" value="SULFOQUINOVOSYL TRANSFERASE SQD2"/>
    <property type="match status" value="1"/>
</dbReference>
<dbReference type="InterPro" id="IPR001296">
    <property type="entry name" value="Glyco_trans_1"/>
</dbReference>
<dbReference type="EMBL" id="JH597755">
    <property type="protein sequence ID" value="EHP71251.1"/>
    <property type="molecule type" value="Genomic_DNA"/>
</dbReference>
<sequence>MKIIQVSHSFYPTIGGIEKVVYEISKRLSKKHEVEVVTSSKVPRDVSFPFNIIRIPSLNILGMSDLTIPLTNRIETMESDVIHFHSQNSLFSALLLHKNQNSVVSVMALESLSDHPNPFIRRLSPVYNRLTARKIIKISKTLIVKNMRDLKMLRERYGRPAHLVPDGVDDKYLTTGKTTSFYDEIGENYVLYVGRLHKLKGIEVLLKASRWIKSKVVIAGPGDLKYYEKLSRKLGVNDKVKFLGYIDENVKIKVIDSAELVIIPSVSDYAEAFSIVLSEAWSREKAVVASDVGSLGARITHGRNGLLVPPSNPRILAETVNQVLDDTELRTEMGLRGRKEVVGWDTVVFKLEEIYRGMEK</sequence>
<dbReference type="Pfam" id="PF00534">
    <property type="entry name" value="Glycos_transf_1"/>
    <property type="match status" value="1"/>
</dbReference>
<dbReference type="AlphaFoldDB" id="H2C0I9"/>
<protein>
    <submittedName>
        <fullName evidence="3">Glycosyltransferase</fullName>
    </submittedName>
</protein>
<evidence type="ECO:0000259" key="2">
    <source>
        <dbReference type="Pfam" id="PF13439"/>
    </source>
</evidence>
<dbReference type="SUPFAM" id="SSF53756">
    <property type="entry name" value="UDP-Glycosyltransferase/glycogen phosphorylase"/>
    <property type="match status" value="1"/>
</dbReference>
<dbReference type="STRING" id="671065.MetMK1DRAFT_00000600"/>
<feature type="domain" description="Glycosyltransferase subfamily 4-like N-terminal" evidence="2">
    <location>
        <begin position="14"/>
        <end position="170"/>
    </location>
</feature>
<evidence type="ECO:0000313" key="4">
    <source>
        <dbReference type="Proteomes" id="UP000003980"/>
    </source>
</evidence>
<dbReference type="eggNOG" id="arCOG01403">
    <property type="taxonomic scope" value="Archaea"/>
</dbReference>
<organism evidence="3 4">
    <name type="scientific">Metallosphaera yellowstonensis MK1</name>
    <dbReference type="NCBI Taxonomy" id="671065"/>
    <lineage>
        <taxon>Archaea</taxon>
        <taxon>Thermoproteota</taxon>
        <taxon>Thermoprotei</taxon>
        <taxon>Sulfolobales</taxon>
        <taxon>Sulfolobaceae</taxon>
        <taxon>Metallosphaera</taxon>
    </lineage>
</organism>